<dbReference type="Proteomes" id="UP000286997">
    <property type="component" value="Unassembled WGS sequence"/>
</dbReference>
<dbReference type="InterPro" id="IPR052022">
    <property type="entry name" value="26kDa_periplasmic_antigen"/>
</dbReference>
<comment type="caution">
    <text evidence="1">The sequence shown here is derived from an EMBL/GenBank/DDBJ whole genome shotgun (WGS) entry which is preliminary data.</text>
</comment>
<accession>A0A3S2VXZ9</accession>
<protein>
    <submittedName>
        <fullName evidence="1">DUF541 domain-containing protein</fullName>
    </submittedName>
</protein>
<evidence type="ECO:0000313" key="2">
    <source>
        <dbReference type="Proteomes" id="UP000286997"/>
    </source>
</evidence>
<sequence length="253" mass="25909">MDLRPDQGLCRDQRGLPLVRGPAGALLAVLLLAGPAAAEEPGRIVVTGQASAEIAPDFATVEVAVETRGATPGAALDQSSGAAAKVVALAREFGAAGPDVATTAVVLRPATRSQRDPNGVVREVADGYQAVNAVRIRLRDLPRLGALVRRIVDTGADRINGIGFGLLDPARAEAGIEAEAVRDARRRAEVLAEAAGLRLGRVERITTSPQGAVPPPYPMARALAAKAPGASVPVEPGTVEVAASVEVTWAIAP</sequence>
<dbReference type="Pfam" id="PF04402">
    <property type="entry name" value="SIMPL"/>
    <property type="match status" value="1"/>
</dbReference>
<name>A0A3S2VXZ9_9HYPH</name>
<dbReference type="AlphaFoldDB" id="A0A3S2VXZ9"/>
<dbReference type="InterPro" id="IPR007497">
    <property type="entry name" value="SIMPL/DUF541"/>
</dbReference>
<proteinExistence type="predicted"/>
<reference evidence="1 2" key="1">
    <citation type="submission" date="2019-01" db="EMBL/GenBank/DDBJ databases">
        <authorList>
            <person name="Chen W.-M."/>
        </authorList>
    </citation>
    <scope>NUCLEOTIDE SEQUENCE [LARGE SCALE GENOMIC DNA]</scope>
    <source>
        <strain evidence="1 2">TER-1</strain>
    </source>
</reference>
<evidence type="ECO:0000313" key="1">
    <source>
        <dbReference type="EMBL" id="RVU20296.1"/>
    </source>
</evidence>
<dbReference type="Gene3D" id="3.30.70.2970">
    <property type="entry name" value="Protein of unknown function (DUF541), domain 2"/>
    <property type="match status" value="1"/>
</dbReference>
<dbReference type="OrthoDB" id="9813144at2"/>
<organism evidence="1 2">
    <name type="scientific">Methylobacterium oryzihabitans</name>
    <dbReference type="NCBI Taxonomy" id="2499852"/>
    <lineage>
        <taxon>Bacteria</taxon>
        <taxon>Pseudomonadati</taxon>
        <taxon>Pseudomonadota</taxon>
        <taxon>Alphaproteobacteria</taxon>
        <taxon>Hyphomicrobiales</taxon>
        <taxon>Methylobacteriaceae</taxon>
        <taxon>Methylobacterium</taxon>
    </lineage>
</organism>
<keyword evidence="2" id="KW-1185">Reference proteome</keyword>
<dbReference type="PANTHER" id="PTHR34387">
    <property type="entry name" value="SLR1258 PROTEIN"/>
    <property type="match status" value="1"/>
</dbReference>
<dbReference type="EMBL" id="SACP01000004">
    <property type="protein sequence ID" value="RVU20296.1"/>
    <property type="molecule type" value="Genomic_DNA"/>
</dbReference>
<dbReference type="Gene3D" id="3.30.110.170">
    <property type="entry name" value="Protein of unknown function (DUF541), domain 1"/>
    <property type="match status" value="1"/>
</dbReference>
<dbReference type="PANTHER" id="PTHR34387:SF2">
    <property type="entry name" value="SLR1258 PROTEIN"/>
    <property type="match status" value="1"/>
</dbReference>
<dbReference type="GO" id="GO:0006974">
    <property type="term" value="P:DNA damage response"/>
    <property type="evidence" value="ECO:0007669"/>
    <property type="project" value="TreeGrafter"/>
</dbReference>
<gene>
    <name evidence="1" type="ORF">EOE48_06740</name>
</gene>